<dbReference type="EMBL" id="SNUZ01000011">
    <property type="protein sequence ID" value="MCL3787943.1"/>
    <property type="molecule type" value="Genomic_DNA"/>
</dbReference>
<dbReference type="PANTHER" id="PTHR41286:SF1">
    <property type="entry name" value="HNH NUCLEASE YAJD-RELATED"/>
    <property type="match status" value="1"/>
</dbReference>
<evidence type="ECO:0000256" key="4">
    <source>
        <dbReference type="ARBA" id="ARBA00040194"/>
    </source>
</evidence>
<reference evidence="6 7" key="1">
    <citation type="submission" date="2019-03" db="EMBL/GenBank/DDBJ databases">
        <authorList>
            <person name="Molinero N."/>
            <person name="Sanchez B."/>
            <person name="Walker A."/>
            <person name="Duncan S."/>
            <person name="Delgado S."/>
            <person name="Margolles A."/>
        </authorList>
    </citation>
    <scope>NUCLEOTIDE SEQUENCE [LARGE SCALE GENOMIC DNA]</scope>
    <source>
        <strain evidence="6 7">IPLA60002</strain>
    </source>
</reference>
<keyword evidence="2" id="KW-0378">Hydrolase</keyword>
<protein>
    <recommendedName>
        <fullName evidence="4">Putative HNH nuclease YajD</fullName>
    </recommendedName>
</protein>
<comment type="caution">
    <text evidence="6">The sequence shown here is derived from an EMBL/GenBank/DDBJ whole genome shotgun (WGS) entry which is preliminary data.</text>
</comment>
<comment type="similarity">
    <text evidence="3">Belongs to the HNH nuclease family.</text>
</comment>
<dbReference type="Proteomes" id="UP001056693">
    <property type="component" value="Unassembled WGS sequence"/>
</dbReference>
<feature type="domain" description="HNH nuclease" evidence="5">
    <location>
        <begin position="53"/>
        <end position="106"/>
    </location>
</feature>
<evidence type="ECO:0000256" key="2">
    <source>
        <dbReference type="ARBA" id="ARBA00022801"/>
    </source>
</evidence>
<gene>
    <name evidence="6" type="ORF">E2N93_08010</name>
</gene>
<evidence type="ECO:0000313" key="7">
    <source>
        <dbReference type="Proteomes" id="UP001056693"/>
    </source>
</evidence>
<dbReference type="PANTHER" id="PTHR41286">
    <property type="entry name" value="HNH NUCLEASE YAJD-RELATED"/>
    <property type="match status" value="1"/>
</dbReference>
<dbReference type="Gene3D" id="1.10.30.50">
    <property type="match status" value="1"/>
</dbReference>
<dbReference type="InterPro" id="IPR002711">
    <property type="entry name" value="HNH"/>
</dbReference>
<evidence type="ECO:0000259" key="5">
    <source>
        <dbReference type="SMART" id="SM00507"/>
    </source>
</evidence>
<dbReference type="InterPro" id="IPR003615">
    <property type="entry name" value="HNH_nuc"/>
</dbReference>
<keyword evidence="7" id="KW-1185">Reference proteome</keyword>
<dbReference type="SMART" id="SM00507">
    <property type="entry name" value="HNHc"/>
    <property type="match status" value="1"/>
</dbReference>
<dbReference type="CDD" id="cd00085">
    <property type="entry name" value="HNHc"/>
    <property type="match status" value="1"/>
</dbReference>
<keyword evidence="1" id="KW-0540">Nuclease</keyword>
<evidence type="ECO:0000256" key="3">
    <source>
        <dbReference type="ARBA" id="ARBA00038412"/>
    </source>
</evidence>
<name>A0ABT0NI75_9FIRM</name>
<dbReference type="RefSeq" id="WP_249376904.1">
    <property type="nucleotide sequence ID" value="NZ_SNUZ01000011.1"/>
</dbReference>
<sequence>MPHKPKQGCAYPNCPKLTNGRYCEEHQRLIAKQYNRFTRALDVNKKYGRAWKKIRDRYVQAHPLCEQCLKQGRTTPTEEVHHIIPLSRGGTHSTDNLMSLCQSCHNKIHHDLGDR</sequence>
<evidence type="ECO:0000313" key="6">
    <source>
        <dbReference type="EMBL" id="MCL3787943.1"/>
    </source>
</evidence>
<accession>A0ABT0NI75</accession>
<proteinExistence type="inferred from homology"/>
<organism evidence="6 7">
    <name type="scientific">Ruminococcus bromii</name>
    <dbReference type="NCBI Taxonomy" id="40518"/>
    <lineage>
        <taxon>Bacteria</taxon>
        <taxon>Bacillati</taxon>
        <taxon>Bacillota</taxon>
        <taxon>Clostridia</taxon>
        <taxon>Eubacteriales</taxon>
        <taxon>Oscillospiraceae</taxon>
        <taxon>Ruminococcus</taxon>
    </lineage>
</organism>
<dbReference type="Pfam" id="PF01844">
    <property type="entry name" value="HNH"/>
    <property type="match status" value="1"/>
</dbReference>
<keyword evidence="6" id="KW-0255">Endonuclease</keyword>
<dbReference type="GO" id="GO:0004519">
    <property type="term" value="F:endonuclease activity"/>
    <property type="evidence" value="ECO:0007669"/>
    <property type="project" value="UniProtKB-KW"/>
</dbReference>
<evidence type="ECO:0000256" key="1">
    <source>
        <dbReference type="ARBA" id="ARBA00022722"/>
    </source>
</evidence>